<evidence type="ECO:0000313" key="3">
    <source>
        <dbReference type="Proteomes" id="UP001201463"/>
    </source>
</evidence>
<evidence type="ECO:0000313" key="2">
    <source>
        <dbReference type="EMBL" id="MCE4537066.1"/>
    </source>
</evidence>
<feature type="transmembrane region" description="Helical" evidence="1">
    <location>
        <begin position="9"/>
        <end position="28"/>
    </location>
</feature>
<proteinExistence type="predicted"/>
<keyword evidence="3" id="KW-1185">Reference proteome</keyword>
<accession>A0ABS8XF25</accession>
<protein>
    <submittedName>
        <fullName evidence="2">Uncharacterized protein</fullName>
    </submittedName>
</protein>
<name>A0ABS8XF25_9BURK</name>
<feature type="transmembrane region" description="Helical" evidence="1">
    <location>
        <begin position="40"/>
        <end position="59"/>
    </location>
</feature>
<feature type="transmembrane region" description="Helical" evidence="1">
    <location>
        <begin position="105"/>
        <end position="123"/>
    </location>
</feature>
<comment type="caution">
    <text evidence="2">The sequence shown here is derived from an EMBL/GenBank/DDBJ whole genome shotgun (WGS) entry which is preliminary data.</text>
</comment>
<dbReference type="Proteomes" id="UP001201463">
    <property type="component" value="Unassembled WGS sequence"/>
</dbReference>
<reference evidence="2 3" key="1">
    <citation type="submission" date="2021-12" db="EMBL/GenBank/DDBJ databases">
        <title>Genome seq of p7.</title>
        <authorList>
            <person name="Seo T."/>
        </authorList>
    </citation>
    <scope>NUCLEOTIDE SEQUENCE [LARGE SCALE GENOMIC DNA]</scope>
    <source>
        <strain evidence="2 3">P7</strain>
    </source>
</reference>
<evidence type="ECO:0000256" key="1">
    <source>
        <dbReference type="SAM" id="Phobius"/>
    </source>
</evidence>
<keyword evidence="1" id="KW-0472">Membrane</keyword>
<dbReference type="RefSeq" id="WP_233390828.1">
    <property type="nucleotide sequence ID" value="NZ_JAJTWT010000003.1"/>
</dbReference>
<gene>
    <name evidence="2" type="ORF">LXT12_07370</name>
</gene>
<sequence length="143" mass="16301">MNVRHGQKLIVLLFLIGFVVYVLFDPFADFEKSFHRFSASVKLYVIVSAIAASLLVYYFRRYRVVFAIFPAAAIGFGYFAFLVVHNEMRHGVAAVLFASFVWAEINVKAWLLSIVFLVASYLFSSSWMSNSNADKSSDVRFLM</sequence>
<feature type="transmembrane region" description="Helical" evidence="1">
    <location>
        <begin position="64"/>
        <end position="85"/>
    </location>
</feature>
<keyword evidence="1" id="KW-0812">Transmembrane</keyword>
<organism evidence="2 3">
    <name type="scientific">Pelomonas caseinilytica</name>
    <dbReference type="NCBI Taxonomy" id="2906763"/>
    <lineage>
        <taxon>Bacteria</taxon>
        <taxon>Pseudomonadati</taxon>
        <taxon>Pseudomonadota</taxon>
        <taxon>Betaproteobacteria</taxon>
        <taxon>Burkholderiales</taxon>
        <taxon>Sphaerotilaceae</taxon>
        <taxon>Roseateles</taxon>
    </lineage>
</organism>
<keyword evidence="1" id="KW-1133">Transmembrane helix</keyword>
<dbReference type="EMBL" id="JAJTWT010000003">
    <property type="protein sequence ID" value="MCE4537066.1"/>
    <property type="molecule type" value="Genomic_DNA"/>
</dbReference>